<comment type="caution">
    <text evidence="1">The sequence shown here is derived from an EMBL/GenBank/DDBJ whole genome shotgun (WGS) entry which is preliminary data.</text>
</comment>
<reference evidence="1 2" key="1">
    <citation type="submission" date="2009-12" db="EMBL/GenBank/DDBJ databases">
        <title>Genome Sequence of Prevotella timonensis CRIS 5C-B1.</title>
        <authorList>
            <person name="Durkin A.S."/>
            <person name="Madupu R."/>
            <person name="Torralba M."/>
            <person name="Methe B."/>
            <person name="Sutton G."/>
            <person name="Strausberg R.L."/>
            <person name="Nelson K.E."/>
        </authorList>
    </citation>
    <scope>NUCLEOTIDE SEQUENCE [LARGE SCALE GENOMIC DNA]</scope>
    <source>
        <strain evidence="1 2">CRIS 5C-B1</strain>
    </source>
</reference>
<proteinExistence type="predicted"/>
<gene>
    <name evidence="1" type="ORF">HMPREF9019_0905</name>
</gene>
<name>D1VXG9_9BACT</name>
<dbReference type="RefSeq" id="WP_008122571.1">
    <property type="nucleotide sequence ID" value="NZ_ADEF01000013.1"/>
</dbReference>
<evidence type="ECO:0000313" key="2">
    <source>
        <dbReference type="Proteomes" id="UP000004001"/>
    </source>
</evidence>
<dbReference type="EMBL" id="ADEF01000013">
    <property type="protein sequence ID" value="EFA98129.1"/>
    <property type="molecule type" value="Genomic_DNA"/>
</dbReference>
<keyword evidence="2" id="KW-1185">Reference proteome</keyword>
<evidence type="ECO:0000313" key="1">
    <source>
        <dbReference type="EMBL" id="EFA98129.1"/>
    </source>
</evidence>
<protein>
    <submittedName>
        <fullName evidence="1">Uncharacterized protein</fullName>
    </submittedName>
</protein>
<dbReference type="Proteomes" id="UP000004001">
    <property type="component" value="Unassembled WGS sequence"/>
</dbReference>
<sequence length="61" mass="7118">MNQLKLKDIPSDLLAKIDEQFNQHPKIRQMRIKQQMLTARGMIAQALDIGKEIEELQITLM</sequence>
<accession>D1VXG9</accession>
<dbReference type="AlphaFoldDB" id="D1VXG9"/>
<organism evidence="1 2">
    <name type="scientific">Hoylesella timonensis CRIS 5C-B1</name>
    <dbReference type="NCBI Taxonomy" id="679189"/>
    <lineage>
        <taxon>Bacteria</taxon>
        <taxon>Pseudomonadati</taxon>
        <taxon>Bacteroidota</taxon>
        <taxon>Bacteroidia</taxon>
        <taxon>Bacteroidales</taxon>
        <taxon>Prevotellaceae</taxon>
        <taxon>Hoylesella</taxon>
    </lineage>
</organism>